<dbReference type="OrthoDB" id="202855at2157"/>
<dbReference type="Gene3D" id="1.10.600.10">
    <property type="entry name" value="Farnesyl Diphosphate Synthase"/>
    <property type="match status" value="1"/>
</dbReference>
<evidence type="ECO:0008006" key="4">
    <source>
        <dbReference type="Google" id="ProtNLM"/>
    </source>
</evidence>
<dbReference type="EMBL" id="CP019893">
    <property type="protein sequence ID" value="ARS90609.1"/>
    <property type="molecule type" value="Genomic_DNA"/>
</dbReference>
<dbReference type="Proteomes" id="UP000250088">
    <property type="component" value="Chromosome"/>
</dbReference>
<name>A0A2Z2HTS6_9EURY</name>
<feature type="compositionally biased region" description="Basic and acidic residues" evidence="1">
    <location>
        <begin position="274"/>
        <end position="288"/>
    </location>
</feature>
<dbReference type="SUPFAM" id="SSF48576">
    <property type="entry name" value="Terpenoid synthases"/>
    <property type="match status" value="1"/>
</dbReference>
<dbReference type="AlphaFoldDB" id="A0A2Z2HTS6"/>
<feature type="compositionally biased region" description="Basic and acidic residues" evidence="1">
    <location>
        <begin position="234"/>
        <end position="253"/>
    </location>
</feature>
<evidence type="ECO:0000256" key="1">
    <source>
        <dbReference type="SAM" id="MobiDB-lite"/>
    </source>
</evidence>
<dbReference type="RefSeq" id="WP_086888981.1">
    <property type="nucleotide sequence ID" value="NZ_CP019893.1"/>
</dbReference>
<dbReference type="InterPro" id="IPR008949">
    <property type="entry name" value="Isoprenoid_synthase_dom_sf"/>
</dbReference>
<feature type="region of interest" description="Disordered" evidence="1">
    <location>
        <begin position="56"/>
        <end position="77"/>
    </location>
</feature>
<protein>
    <recommendedName>
        <fullName evidence="4">Polyprenyl synthetase</fullName>
    </recommendedName>
</protein>
<dbReference type="KEGG" id="naj:B1756_13320"/>
<keyword evidence="3" id="KW-1185">Reference proteome</keyword>
<organism evidence="2 3">
    <name type="scientific">Natrarchaeobaculum aegyptiacum</name>
    <dbReference type="NCBI Taxonomy" id="745377"/>
    <lineage>
        <taxon>Archaea</taxon>
        <taxon>Methanobacteriati</taxon>
        <taxon>Methanobacteriota</taxon>
        <taxon>Stenosarchaea group</taxon>
        <taxon>Halobacteria</taxon>
        <taxon>Halobacteriales</taxon>
        <taxon>Natrialbaceae</taxon>
        <taxon>Natrarchaeobaculum</taxon>
    </lineage>
</organism>
<feature type="region of interest" description="Disordered" evidence="1">
    <location>
        <begin position="234"/>
        <end position="313"/>
    </location>
</feature>
<reference evidence="3" key="1">
    <citation type="submission" date="2017-02" db="EMBL/GenBank/DDBJ databases">
        <title>Natronthermophilus aegyptiacus gen. nov.,sp. nov., an aerobic, extremely halophilic alkalithermophilic archaeon isolated from the athalassohaline Wadi An Natrun, Egypt.</title>
        <authorList>
            <person name="Zhao B."/>
        </authorList>
    </citation>
    <scope>NUCLEOTIDE SEQUENCE [LARGE SCALE GENOMIC DNA]</scope>
    <source>
        <strain evidence="3">JW/NM-HA 15</strain>
    </source>
</reference>
<dbReference type="GeneID" id="32895075"/>
<evidence type="ECO:0000313" key="2">
    <source>
        <dbReference type="EMBL" id="ARS90609.1"/>
    </source>
</evidence>
<accession>A0A2Z2HTS6</accession>
<sequence>MSEPTPTFDRTAADYPVASLSPAVRDIVTDALPRPDRSLAVVLCQVAREVSLDAGDCASATDTPDPEEVDSPTADPTTDLVTAVGCFEGYVEIRADLLADERYGRPTDRDAAVLASDYLHAAAYTQIGGLTDSSRRTASMYQVLTRGSTALATAFHVQSADARDDATDSRTPDAVLAGTASELGATAAGATEDAREALERYGRSLLGAIAAHPSPSDAVGDVAALVLSGRPEEAAVERDAKASSSSKPRDDTHTATVRRHVERAREAITTLERSGGRADERSKTDSRPMSRSPLSRLERATRIPFADVVDDDA</sequence>
<gene>
    <name evidence="2" type="ORF">B1756_13320</name>
</gene>
<evidence type="ECO:0000313" key="3">
    <source>
        <dbReference type="Proteomes" id="UP000250088"/>
    </source>
</evidence>
<proteinExistence type="predicted"/>